<dbReference type="RefSeq" id="WP_206252825.1">
    <property type="nucleotide sequence ID" value="NZ_CP071060.1"/>
</dbReference>
<dbReference type="InterPro" id="IPR011990">
    <property type="entry name" value="TPR-like_helical_dom_sf"/>
</dbReference>
<gene>
    <name evidence="3" type="ORF">JY500_12595</name>
</gene>
<keyword evidence="1" id="KW-0732">Signal</keyword>
<dbReference type="Pfam" id="PF13424">
    <property type="entry name" value="TPR_12"/>
    <property type="match status" value="1"/>
</dbReference>
<sequence length="922" mass="98796">MRANACRRRPAGLALRIQPILAACVSACSLSIALAHVAEPTWCVGQAPSYADVASAALLLQATQDASRGENDSALGRLCTAYMRRDVQRDPQVAGNVANFAGTILFRGPGNLDAAMAAFRDAISHTDVRRHPSEAATAHVNLGNAFYRRGAYPDARLEVDTSGQIANTIPNADLRNAVLATIAIKRGLLAEATDTVEAAAAQYQDALRLAAMVSDQAEPNVRAAATNTRGEAMHNLAGLQSTTGRYAEAIRSWLELRDWARANRSDVTEYWATYSLMTAYQDLERHREALALAPALDDLQRRSPDAGLRASTQMARARSFYALGQLDAAMPPLKEAASYFADQRMVNELAQALNSMGLLAMSQGRAAQAREAFTRALEGRLVLKDRVGEGLTLNALADLAWREGDADAAVDLLQQAVQVLQATPAPLVYARALGSLGVVLQDQGKKQQARDVLERAVDLLWRYRAVRQSSLLGANENDHVRPIYNALLQDYLADGDDKRALSIAEQVRAAGVRSDASVSPDTALRTAGDRYSKALARARDRVFRAMRSQEEEPGPAAEQAVAVALREIDAAVAQLELALPAEQRKDSGFPVLLSSVQRALGSSRALLLYHKTEDSWLLFAVTDGSIKAIPLEIKPPVLSGLVTSFREFSWDDGAVPPELKALYAVLIKPAIPSVGTRDLIVVPSAELNQVPFVALHDGQDYVAQTRLVTQALGVGHALQLLTAGLPVHDARGVFLSAAAVSTMPALSHADAEARYAADKLPNSRVALDASLQTYFSLAPGASVIHIAAHAVADTAHPLLSRIVLMPAGLGDGLLSVSDIRRAPLNARPLVVLSACESGIGRVRSDESVQALSSAFLQAGADAVIASLWLVDDASTSSLMGDFYEALANRMAPPLALRAAMQRAMKRNPHPFYWAAFTYTGPL</sequence>
<dbReference type="Pfam" id="PF13374">
    <property type="entry name" value="TPR_10"/>
    <property type="match status" value="1"/>
</dbReference>
<dbReference type="Proteomes" id="UP000663570">
    <property type="component" value="Chromosome"/>
</dbReference>
<feature type="signal peptide" evidence="1">
    <location>
        <begin position="1"/>
        <end position="22"/>
    </location>
</feature>
<keyword evidence="4" id="KW-1185">Reference proteome</keyword>
<protein>
    <submittedName>
        <fullName evidence="3">CHAT domain-containing protein</fullName>
    </submittedName>
</protein>
<dbReference type="PANTHER" id="PTHR10098:SF108">
    <property type="entry name" value="TETRATRICOPEPTIDE REPEAT PROTEIN 28"/>
    <property type="match status" value="1"/>
</dbReference>
<evidence type="ECO:0000313" key="4">
    <source>
        <dbReference type="Proteomes" id="UP000663570"/>
    </source>
</evidence>
<evidence type="ECO:0000313" key="3">
    <source>
        <dbReference type="EMBL" id="QSI75351.1"/>
    </source>
</evidence>
<dbReference type="InterPro" id="IPR019734">
    <property type="entry name" value="TPR_rpt"/>
</dbReference>
<organism evidence="3 4">
    <name type="scientific">Niveibacterium microcysteis</name>
    <dbReference type="NCBI Taxonomy" id="2811415"/>
    <lineage>
        <taxon>Bacteria</taxon>
        <taxon>Pseudomonadati</taxon>
        <taxon>Pseudomonadota</taxon>
        <taxon>Betaproteobacteria</taxon>
        <taxon>Rhodocyclales</taxon>
        <taxon>Rhodocyclaceae</taxon>
        <taxon>Niveibacterium</taxon>
    </lineage>
</organism>
<evidence type="ECO:0000259" key="2">
    <source>
        <dbReference type="Pfam" id="PF12770"/>
    </source>
</evidence>
<evidence type="ECO:0000256" key="1">
    <source>
        <dbReference type="SAM" id="SignalP"/>
    </source>
</evidence>
<dbReference type="Pfam" id="PF12770">
    <property type="entry name" value="CHAT"/>
    <property type="match status" value="1"/>
</dbReference>
<feature type="domain" description="CHAT" evidence="2">
    <location>
        <begin position="658"/>
        <end position="920"/>
    </location>
</feature>
<feature type="chain" id="PRO_5046719737" evidence="1">
    <location>
        <begin position="23"/>
        <end position="922"/>
    </location>
</feature>
<dbReference type="SMART" id="SM00028">
    <property type="entry name" value="TPR"/>
    <property type="match status" value="5"/>
</dbReference>
<dbReference type="EMBL" id="CP071060">
    <property type="protein sequence ID" value="QSI75351.1"/>
    <property type="molecule type" value="Genomic_DNA"/>
</dbReference>
<name>A0ABX7M0R6_9RHOO</name>
<reference evidence="3 4" key="1">
    <citation type="submission" date="2021-02" db="EMBL/GenBank/DDBJ databases">
        <title>Niveibacterium changnyeongensis HC41.</title>
        <authorList>
            <person name="Kang M."/>
        </authorList>
    </citation>
    <scope>NUCLEOTIDE SEQUENCE [LARGE SCALE GENOMIC DNA]</scope>
    <source>
        <strain evidence="3 4">HC41</strain>
    </source>
</reference>
<dbReference type="PANTHER" id="PTHR10098">
    <property type="entry name" value="RAPSYN-RELATED"/>
    <property type="match status" value="1"/>
</dbReference>
<dbReference type="InterPro" id="IPR024983">
    <property type="entry name" value="CHAT_dom"/>
</dbReference>
<accession>A0ABX7M0R6</accession>
<proteinExistence type="predicted"/>
<dbReference type="SUPFAM" id="SSF48452">
    <property type="entry name" value="TPR-like"/>
    <property type="match status" value="2"/>
</dbReference>
<dbReference type="Gene3D" id="1.25.40.10">
    <property type="entry name" value="Tetratricopeptide repeat domain"/>
    <property type="match status" value="3"/>
</dbReference>